<name>A0A8B8HVX1_VANTA</name>
<keyword evidence="1" id="KW-0472">Membrane</keyword>
<evidence type="ECO:0000313" key="2">
    <source>
        <dbReference type="Proteomes" id="UP001652626"/>
    </source>
</evidence>
<dbReference type="OrthoDB" id="6768668at2759"/>
<keyword evidence="1" id="KW-0812">Transmembrane</keyword>
<dbReference type="AlphaFoldDB" id="A0A8B8HVX1"/>
<dbReference type="OMA" id="SKYMAMT"/>
<evidence type="ECO:0000313" key="3">
    <source>
        <dbReference type="RefSeq" id="XP_026488472.2"/>
    </source>
</evidence>
<feature type="transmembrane region" description="Helical" evidence="1">
    <location>
        <begin position="55"/>
        <end position="76"/>
    </location>
</feature>
<keyword evidence="2" id="KW-1185">Reference proteome</keyword>
<evidence type="ECO:0000256" key="1">
    <source>
        <dbReference type="SAM" id="Phobius"/>
    </source>
</evidence>
<organism evidence="2 3">
    <name type="scientific">Vanessa tameamea</name>
    <name type="common">Kamehameha butterfly</name>
    <dbReference type="NCBI Taxonomy" id="334116"/>
    <lineage>
        <taxon>Eukaryota</taxon>
        <taxon>Metazoa</taxon>
        <taxon>Ecdysozoa</taxon>
        <taxon>Arthropoda</taxon>
        <taxon>Hexapoda</taxon>
        <taxon>Insecta</taxon>
        <taxon>Pterygota</taxon>
        <taxon>Neoptera</taxon>
        <taxon>Endopterygota</taxon>
        <taxon>Lepidoptera</taxon>
        <taxon>Glossata</taxon>
        <taxon>Ditrysia</taxon>
        <taxon>Papilionoidea</taxon>
        <taxon>Nymphalidae</taxon>
        <taxon>Nymphalinae</taxon>
        <taxon>Vanessa</taxon>
    </lineage>
</organism>
<protein>
    <submittedName>
        <fullName evidence="3">Uncharacterized protein LOC113395128</fullName>
    </submittedName>
</protein>
<reference evidence="3" key="1">
    <citation type="submission" date="2025-08" db="UniProtKB">
        <authorList>
            <consortium name="RefSeq"/>
        </authorList>
    </citation>
    <scope>IDENTIFICATION</scope>
    <source>
        <tissue evidence="3">Whole body</tissue>
    </source>
</reference>
<dbReference type="Proteomes" id="UP001652626">
    <property type="component" value="Chromosome 9"/>
</dbReference>
<keyword evidence="1" id="KW-1133">Transmembrane helix</keyword>
<dbReference type="GeneID" id="113395128"/>
<proteinExistence type="predicted"/>
<dbReference type="RefSeq" id="XP_026488472.2">
    <property type="nucleotide sequence ID" value="XM_026632687.2"/>
</dbReference>
<sequence>MEPQEKRDEEYPLLKVDAGGGDGKLRNAIPATIMTTGWNITCTPKQSWCNRWPEFVSAFWMTLILLAISFLVFYALGMSAYRRQPIVIVRCNDTKAKPGSDVFYHHIIARDAYVPFTFYSEYLSFMASQYPSLRYHVYFLIDDSSQPFRESRYPNPRLLKRIVPRVTDPFNTIHNQNKRDIRDFQKRYQNVNISVMNLSKYMAMTPLKFKWVMIPLNYLSFYARVYEIWQNGGIGFDLTTFNNIYKNNKELDQRIDNILKQHSNGFELEKYDDVLESIDNDEQKELFSMFFNLIERILNETRLFFDTDLTTNVTILGNSPLVRTHRNKRDTGNITKAFNVTKSNITSSDNAIYTLNDTVRNMSMVQNNVNIEVKFKNGSILNTTNTTVESPIHLHLKTTNISGYRSEIPQVLFFYDISRISDETGPTYFLPKPIQSGEVIKTVAASNQKKSNYLSLSHDGYFVAASSRHHPFLAQLFSSSCHRLNPKYAIKDTLLSQCSGFLRDDIYCENIRLLYNII</sequence>
<accession>A0A8B8HVX1</accession>
<gene>
    <name evidence="3" type="primary">LOC113395128</name>
</gene>